<evidence type="ECO:0000256" key="2">
    <source>
        <dbReference type="ARBA" id="ARBA00023134"/>
    </source>
</evidence>
<keyword evidence="1" id="KW-0547">Nucleotide-binding</keyword>
<dbReference type="Pfam" id="PF00448">
    <property type="entry name" value="SRP54"/>
    <property type="match status" value="1"/>
</dbReference>
<dbReference type="GO" id="GO:0048500">
    <property type="term" value="C:signal recognition particle"/>
    <property type="evidence" value="ECO:0007669"/>
    <property type="project" value="InterPro"/>
</dbReference>
<feature type="non-terminal residue" evidence="5">
    <location>
        <position position="1"/>
    </location>
</feature>
<evidence type="ECO:0000313" key="5">
    <source>
        <dbReference type="EMBL" id="NMC63712.1"/>
    </source>
</evidence>
<reference evidence="5 6" key="1">
    <citation type="journal article" date="2020" name="Biotechnol. Biofuels">
        <title>New insights from the biogas microbiome by comprehensive genome-resolved metagenomics of nearly 1600 species originating from multiple anaerobic digesters.</title>
        <authorList>
            <person name="Campanaro S."/>
            <person name="Treu L."/>
            <person name="Rodriguez-R L.M."/>
            <person name="Kovalovszki A."/>
            <person name="Ziels R.M."/>
            <person name="Maus I."/>
            <person name="Zhu X."/>
            <person name="Kougias P.G."/>
            <person name="Basile A."/>
            <person name="Luo G."/>
            <person name="Schluter A."/>
            <person name="Konstantinidis K.T."/>
            <person name="Angelidaki I."/>
        </authorList>
    </citation>
    <scope>NUCLEOTIDE SEQUENCE [LARGE SCALE GENOMIC DNA]</scope>
    <source>
        <strain evidence="5">AS27yjCOA_65</strain>
    </source>
</reference>
<sequence length="361" mass="39047">KLNVAPPAVILLVGLQGSGKTTTVAKLGNLLRKDYKKNPLLVPADVYRPAAIEQLKTLGQSLQLQVYDSDVSKDPVEIARNAVDFGRNRGHNVVIIDTAGRLQIDPELMSELKEIVAAVHPQETLLVADSMTGQEAVNVARGFDQNLGLSGIILTKLDGDARGGAALSMREVTGKAIKFSGIGEKLDALEVFHPERMASRILGMGDVLTLIEKAVQEVSVEDSLELQKKIKKNLFSLDDFLSQLRMVRRMGSVTSLASMIPGMGKLMKEVDPEHAEKELKRVEAIILSMTPNERGNHAIINGSRRRRIAKGSGTSVEEVNRLLKQFTEMKKVMQKLSKGGIGGLMSMLGGKLPSALGGGAR</sequence>
<dbReference type="InterPro" id="IPR022941">
    <property type="entry name" value="SRP54"/>
</dbReference>
<keyword evidence="2" id="KW-0342">GTP-binding</keyword>
<dbReference type="GO" id="GO:0006614">
    <property type="term" value="P:SRP-dependent cotranslational protein targeting to membrane"/>
    <property type="evidence" value="ECO:0007669"/>
    <property type="project" value="InterPro"/>
</dbReference>
<evidence type="ECO:0000259" key="4">
    <source>
        <dbReference type="SMART" id="SM00962"/>
    </source>
</evidence>
<accession>A0A7X9FT56</accession>
<dbReference type="SMART" id="SM00962">
    <property type="entry name" value="SRP54"/>
    <property type="match status" value="1"/>
</dbReference>
<dbReference type="SUPFAM" id="SSF47446">
    <property type="entry name" value="Signal peptide-binding domain"/>
    <property type="match status" value="1"/>
</dbReference>
<dbReference type="PANTHER" id="PTHR11564">
    <property type="entry name" value="SIGNAL RECOGNITION PARTICLE 54K PROTEIN SRP54"/>
    <property type="match status" value="1"/>
</dbReference>
<dbReference type="GO" id="GO:0005525">
    <property type="term" value="F:GTP binding"/>
    <property type="evidence" value="ECO:0007669"/>
    <property type="project" value="UniProtKB-KW"/>
</dbReference>
<dbReference type="InterPro" id="IPR004125">
    <property type="entry name" value="Signal_recog_particle_SRP54_M"/>
</dbReference>
<dbReference type="Gene3D" id="1.10.260.30">
    <property type="entry name" value="Signal recognition particle, SRP54 subunit, M-domain"/>
    <property type="match status" value="1"/>
</dbReference>
<dbReference type="GO" id="GO:0003924">
    <property type="term" value="F:GTPase activity"/>
    <property type="evidence" value="ECO:0007669"/>
    <property type="project" value="InterPro"/>
</dbReference>
<name>A0A7X9FT56_9DELT</name>
<proteinExistence type="predicted"/>
<dbReference type="InterPro" id="IPR003593">
    <property type="entry name" value="AAA+_ATPase"/>
</dbReference>
<dbReference type="PANTHER" id="PTHR11564:SF5">
    <property type="entry name" value="SIGNAL RECOGNITION PARTICLE SUBUNIT SRP54"/>
    <property type="match status" value="1"/>
</dbReference>
<dbReference type="CDD" id="cd18539">
    <property type="entry name" value="SRP_G"/>
    <property type="match status" value="1"/>
</dbReference>
<dbReference type="SUPFAM" id="SSF52540">
    <property type="entry name" value="P-loop containing nucleoside triphosphate hydrolases"/>
    <property type="match status" value="1"/>
</dbReference>
<organism evidence="5 6">
    <name type="scientific">SAR324 cluster bacterium</name>
    <dbReference type="NCBI Taxonomy" id="2024889"/>
    <lineage>
        <taxon>Bacteria</taxon>
        <taxon>Deltaproteobacteria</taxon>
        <taxon>SAR324 cluster</taxon>
    </lineage>
</organism>
<dbReference type="InterPro" id="IPR036891">
    <property type="entry name" value="Signal_recog_part_SRP54_M_sf"/>
</dbReference>
<dbReference type="AlphaFoldDB" id="A0A7X9FT56"/>
<dbReference type="GO" id="GO:0008312">
    <property type="term" value="F:7S RNA binding"/>
    <property type="evidence" value="ECO:0007669"/>
    <property type="project" value="InterPro"/>
</dbReference>
<evidence type="ECO:0000259" key="3">
    <source>
        <dbReference type="SMART" id="SM00382"/>
    </source>
</evidence>
<dbReference type="Gene3D" id="3.40.50.300">
    <property type="entry name" value="P-loop containing nucleotide triphosphate hydrolases"/>
    <property type="match status" value="1"/>
</dbReference>
<dbReference type="InterPro" id="IPR027417">
    <property type="entry name" value="P-loop_NTPase"/>
</dbReference>
<feature type="domain" description="AAA+ ATPase" evidence="3">
    <location>
        <begin position="6"/>
        <end position="143"/>
    </location>
</feature>
<dbReference type="Pfam" id="PF02978">
    <property type="entry name" value="SRP_SPB"/>
    <property type="match status" value="1"/>
</dbReference>
<comment type="caution">
    <text evidence="5">The sequence shown here is derived from an EMBL/GenBank/DDBJ whole genome shotgun (WGS) entry which is preliminary data.</text>
</comment>
<evidence type="ECO:0000313" key="6">
    <source>
        <dbReference type="Proteomes" id="UP000524246"/>
    </source>
</evidence>
<dbReference type="EMBL" id="JAAZON010000510">
    <property type="protein sequence ID" value="NMC63712.1"/>
    <property type="molecule type" value="Genomic_DNA"/>
</dbReference>
<gene>
    <name evidence="5" type="primary">ffh</name>
    <name evidence="5" type="ORF">GYA55_11170</name>
</gene>
<dbReference type="Proteomes" id="UP000524246">
    <property type="component" value="Unassembled WGS sequence"/>
</dbReference>
<dbReference type="InterPro" id="IPR000897">
    <property type="entry name" value="SRP54_GTPase_dom"/>
</dbReference>
<evidence type="ECO:0000256" key="1">
    <source>
        <dbReference type="ARBA" id="ARBA00022741"/>
    </source>
</evidence>
<dbReference type="SMART" id="SM00382">
    <property type="entry name" value="AAA"/>
    <property type="match status" value="1"/>
</dbReference>
<feature type="domain" description="SRP54-type proteins GTP-binding" evidence="4">
    <location>
        <begin position="7"/>
        <end position="203"/>
    </location>
</feature>
<protein>
    <submittedName>
        <fullName evidence="5">Signal recognition particle protein</fullName>
    </submittedName>
</protein>